<evidence type="ECO:0000256" key="1">
    <source>
        <dbReference type="SAM" id="SignalP"/>
    </source>
</evidence>
<proteinExistence type="predicted"/>
<feature type="chain" id="PRO_5045836797" evidence="1">
    <location>
        <begin position="28"/>
        <end position="305"/>
    </location>
</feature>
<keyword evidence="1" id="KW-0732">Signal</keyword>
<evidence type="ECO:0000313" key="2">
    <source>
        <dbReference type="EMBL" id="KAJ1613942.1"/>
    </source>
</evidence>
<feature type="signal peptide" evidence="1">
    <location>
        <begin position="1"/>
        <end position="27"/>
    </location>
</feature>
<dbReference type="Proteomes" id="UP001071777">
    <property type="component" value="Unassembled WGS sequence"/>
</dbReference>
<protein>
    <submittedName>
        <fullName evidence="2">Signal peptide protein</fullName>
    </submittedName>
</protein>
<accession>A0ABQ8P9P5</accession>
<comment type="caution">
    <text evidence="2">The sequence shown here is derived from an EMBL/GenBank/DDBJ whole genome shotgun (WGS) entry which is preliminary data.</text>
</comment>
<gene>
    <name evidence="2" type="ORF">OJ252_855</name>
</gene>
<keyword evidence="3" id="KW-1185">Reference proteome</keyword>
<reference evidence="2" key="1">
    <citation type="submission" date="2022-10" db="EMBL/GenBank/DDBJ databases">
        <title>Adaptive evolution leads to modifications in subtelomeric GC content in a zoonotic Cryptosporidium species.</title>
        <authorList>
            <person name="Li J."/>
            <person name="Feng Y."/>
            <person name="Xiao L."/>
        </authorList>
    </citation>
    <scope>NUCLEOTIDE SEQUENCE</scope>
    <source>
        <strain evidence="2">25894</strain>
    </source>
</reference>
<evidence type="ECO:0000313" key="3">
    <source>
        <dbReference type="Proteomes" id="UP001071777"/>
    </source>
</evidence>
<sequence>MRKTTRWELIALFLILHVMMSLDYALGEVTNVLNFQADIIVPMASGGDLPPDSSYDIYRRVWRASQTEIENLERQSLDFFREMTDLDISGLPACALGGGLFSIMPAFKSPFKAFQAPEAEEASGLCLLRSMEGVTYVYDQGAQKRVASIYHVRNLDIVGYKLVQSLKPEHDATESPLPMFDTGFVLNVLEGGYFPCSKFQGSCTRGDRLLFGWYTIRDIYNKGEWGVIHYQSRGPQNILGEFTPLSFNLSSPVWGKGYSNGFVSRRFVNNDYVQPCHENACPYRMSKMFDTVSVSFRNVLTFITA</sequence>
<dbReference type="EMBL" id="JAPCXB010000029">
    <property type="protein sequence ID" value="KAJ1613942.1"/>
    <property type="molecule type" value="Genomic_DNA"/>
</dbReference>
<organism evidence="2 3">
    <name type="scientific">Cryptosporidium canis</name>
    <dbReference type="NCBI Taxonomy" id="195482"/>
    <lineage>
        <taxon>Eukaryota</taxon>
        <taxon>Sar</taxon>
        <taxon>Alveolata</taxon>
        <taxon>Apicomplexa</taxon>
        <taxon>Conoidasida</taxon>
        <taxon>Coccidia</taxon>
        <taxon>Eucoccidiorida</taxon>
        <taxon>Eimeriorina</taxon>
        <taxon>Cryptosporidiidae</taxon>
        <taxon>Cryptosporidium</taxon>
    </lineage>
</organism>
<name>A0ABQ8P9P5_9CRYT</name>